<evidence type="ECO:0000256" key="3">
    <source>
        <dbReference type="SAM" id="MobiDB-lite"/>
    </source>
</evidence>
<feature type="compositionally biased region" description="Polar residues" evidence="3">
    <location>
        <begin position="1"/>
        <end position="18"/>
    </location>
</feature>
<dbReference type="SUPFAM" id="SSF89562">
    <property type="entry name" value="RraA-like"/>
    <property type="match status" value="1"/>
</dbReference>
<feature type="binding site" evidence="2">
    <location>
        <position position="437"/>
    </location>
    <ligand>
        <name>substrate</name>
    </ligand>
</feature>
<gene>
    <name evidence="5" type="ORF">FM125_09815</name>
</gene>
<dbReference type="PANTHER" id="PTHR11820">
    <property type="entry name" value="ACYLPYRUVASE"/>
    <property type="match status" value="1"/>
</dbReference>
<reference evidence="5 6" key="1">
    <citation type="submission" date="2017-02" db="EMBL/GenBank/DDBJ databases">
        <authorList>
            <person name="Peterson S.W."/>
        </authorList>
    </citation>
    <scope>NUCLEOTIDE SEQUENCE [LARGE SCALE GENOMIC DNA]</scope>
    <source>
        <strain evidence="5 6">2B3F</strain>
    </source>
</reference>
<dbReference type="Gene3D" id="3.90.850.10">
    <property type="entry name" value="Fumarylacetoacetase-like, C-terminal domain"/>
    <property type="match status" value="1"/>
</dbReference>
<keyword evidence="2" id="KW-0460">Magnesium</keyword>
<feature type="compositionally biased region" description="Basic and acidic residues" evidence="3">
    <location>
        <begin position="250"/>
        <end position="261"/>
    </location>
</feature>
<dbReference type="SUPFAM" id="SSF56529">
    <property type="entry name" value="FAH"/>
    <property type="match status" value="1"/>
</dbReference>
<dbReference type="GO" id="GO:0046872">
    <property type="term" value="F:metal ion binding"/>
    <property type="evidence" value="ECO:0007669"/>
    <property type="project" value="UniProtKB-KW"/>
</dbReference>
<dbReference type="Pfam" id="PF01557">
    <property type="entry name" value="FAA_hydrolase"/>
    <property type="match status" value="1"/>
</dbReference>
<feature type="domain" description="Fumarylacetoacetase-like C-terminal" evidence="4">
    <location>
        <begin position="34"/>
        <end position="236"/>
    </location>
</feature>
<comment type="cofactor">
    <cofactor evidence="2">
        <name>Mg(2+)</name>
        <dbReference type="ChEBI" id="CHEBI:18420"/>
    </cofactor>
</comment>
<feature type="compositionally biased region" description="Basic and acidic residues" evidence="3">
    <location>
        <begin position="19"/>
        <end position="28"/>
    </location>
</feature>
<organism evidence="5 6">
    <name type="scientific">Micrococcus lylae</name>
    <dbReference type="NCBI Taxonomy" id="1273"/>
    <lineage>
        <taxon>Bacteria</taxon>
        <taxon>Bacillati</taxon>
        <taxon>Actinomycetota</taxon>
        <taxon>Actinomycetes</taxon>
        <taxon>Micrococcales</taxon>
        <taxon>Micrococcaceae</taxon>
        <taxon>Micrococcus</taxon>
    </lineage>
</organism>
<keyword evidence="5" id="KW-0413">Isomerase</keyword>
<keyword evidence="1 2" id="KW-0479">Metal-binding</keyword>
<sequence length="558" mass="59011">MIRAMTQSTGQNTATPTVTEHDFTRRENRPGKVLALHLNYPSRIAQRGRSPQFPGYFIKAGTSIARSGDTIERPADTELLAYEGEIALIIGTPARRVSPEDGWSHVAGITAANDWGLYDLRHADKGSNVKNKSGDGYTPLGPAVISAEGLDPKALRVRTWVNGEIVQDDTTEDLVFPFGQLVADLSQLMTLEEGDVILTGTPAGSSVAQPGDVVEVEVDAPTAPDAPTTGRLVTEVVASDRPMAPFGHGPKVDDTQREEAWGSRQAAGLPPVDTEAAGPVPSSTEDAGPAAQAAAPSSSAVDENGHWVPNAPQPDRSLLTPQLRATINATAVATITAQLQKRGIQNATIDGPRPVHRGRRVLGYAKTLRYVPKREDLAKEFGGGFNAQKRAIDSVQPDDVVVMEARGEHGTGTLGDVLALRAQVNGANAVITDGGVRDSAAVAEVGIQVYAGATHPAVLGRRHIPWEVGGTIACGGTTVQPGDIIIGDDDGVVVVPPALLEEVVHDAYEQELQDAWVFEQVKDGHPVDGLFPPNAQWKAAFAEYRKTLPDAPVPEGDA</sequence>
<dbReference type="Gene3D" id="3.50.30.40">
    <property type="entry name" value="Ribonuclease E inhibitor RraA/RraA-like"/>
    <property type="match status" value="1"/>
</dbReference>
<dbReference type="EMBL" id="FUKP01000065">
    <property type="protein sequence ID" value="SJN33922.1"/>
    <property type="molecule type" value="Genomic_DNA"/>
</dbReference>
<evidence type="ECO:0000313" key="5">
    <source>
        <dbReference type="EMBL" id="SJN33922.1"/>
    </source>
</evidence>
<dbReference type="NCBIfam" id="NF009399">
    <property type="entry name" value="PRK12764.1"/>
    <property type="match status" value="1"/>
</dbReference>
<accession>A0A1R4JPM1</accession>
<evidence type="ECO:0000259" key="4">
    <source>
        <dbReference type="Pfam" id="PF01557"/>
    </source>
</evidence>
<evidence type="ECO:0000256" key="2">
    <source>
        <dbReference type="PIRSR" id="PIRSR605493-1"/>
    </source>
</evidence>
<dbReference type="NCBIfam" id="NF006093">
    <property type="entry name" value="PRK08245.1"/>
    <property type="match status" value="1"/>
</dbReference>
<dbReference type="EC" id="5.3.3.10" evidence="5"/>
<protein>
    <submittedName>
        <fullName evidence="5">5-carboxymethyl-2-hydroxymuconate delta-isomerase</fullName>
        <ecNumber evidence="5">5.3.3.10</ecNumber>
    </submittedName>
</protein>
<feature type="region of interest" description="Disordered" evidence="3">
    <location>
        <begin position="1"/>
        <end position="28"/>
    </location>
</feature>
<dbReference type="InterPro" id="IPR036704">
    <property type="entry name" value="RraA/RraA-like_sf"/>
</dbReference>
<dbReference type="Pfam" id="PF03737">
    <property type="entry name" value="RraA-like"/>
    <property type="match status" value="1"/>
</dbReference>
<dbReference type="InterPro" id="IPR011234">
    <property type="entry name" value="Fumarylacetoacetase-like_C"/>
</dbReference>
<dbReference type="CDD" id="cd16841">
    <property type="entry name" value="RraA_family"/>
    <property type="match status" value="1"/>
</dbReference>
<dbReference type="InterPro" id="IPR036663">
    <property type="entry name" value="Fumarylacetoacetase_C_sf"/>
</dbReference>
<feature type="region of interest" description="Disordered" evidence="3">
    <location>
        <begin position="239"/>
        <end position="317"/>
    </location>
</feature>
<dbReference type="AlphaFoldDB" id="A0A1R4JPM1"/>
<dbReference type="InterPro" id="IPR005493">
    <property type="entry name" value="RraA/RraA-like"/>
</dbReference>
<feature type="binding site" evidence="2">
    <location>
        <begin position="415"/>
        <end position="418"/>
    </location>
    <ligand>
        <name>substrate</name>
    </ligand>
</feature>
<evidence type="ECO:0000256" key="1">
    <source>
        <dbReference type="ARBA" id="ARBA00022723"/>
    </source>
</evidence>
<name>A0A1R4JPM1_9MICC</name>
<dbReference type="GO" id="GO:0008704">
    <property type="term" value="F:5-carboxymethyl-2-hydroxymuconate delta-isomerase activity"/>
    <property type="evidence" value="ECO:0007669"/>
    <property type="project" value="UniProtKB-EC"/>
</dbReference>
<feature type="binding site" evidence="2">
    <location>
        <position position="438"/>
    </location>
    <ligand>
        <name>Mg(2+)</name>
        <dbReference type="ChEBI" id="CHEBI:18420"/>
    </ligand>
</feature>
<dbReference type="Proteomes" id="UP000196230">
    <property type="component" value="Unassembled WGS sequence"/>
</dbReference>
<proteinExistence type="predicted"/>
<feature type="compositionally biased region" description="Low complexity" evidence="3">
    <location>
        <begin position="287"/>
        <end position="300"/>
    </location>
</feature>
<evidence type="ECO:0000313" key="6">
    <source>
        <dbReference type="Proteomes" id="UP000196230"/>
    </source>
</evidence>